<reference evidence="3" key="1">
    <citation type="submission" date="2020-10" db="EMBL/GenBank/DDBJ databases">
        <authorList>
            <person name="Gilroy R."/>
        </authorList>
    </citation>
    <scope>NUCLEOTIDE SEQUENCE</scope>
    <source>
        <strain evidence="3">ChiSjej4B22-8349</strain>
    </source>
</reference>
<dbReference type="PIRSF" id="PIRSF006661">
    <property type="entry name" value="PP-lp_UCP006661"/>
    <property type="match status" value="1"/>
</dbReference>
<protein>
    <submittedName>
        <fullName evidence="3">ATP-dependent sacrificial sulfur transferase LarE</fullName>
    </submittedName>
</protein>
<dbReference type="InterPro" id="IPR022310">
    <property type="entry name" value="NAD/GMP_synthase"/>
</dbReference>
<dbReference type="Gene3D" id="3.40.50.620">
    <property type="entry name" value="HUPs"/>
    <property type="match status" value="1"/>
</dbReference>
<dbReference type="PANTHER" id="PTHR43169:SF2">
    <property type="entry name" value="NAD_GMP SYNTHASE DOMAIN-CONTAINING PROTEIN"/>
    <property type="match status" value="1"/>
</dbReference>
<dbReference type="InterPro" id="IPR005232">
    <property type="entry name" value="LarE"/>
</dbReference>
<dbReference type="Proteomes" id="UP000824130">
    <property type="component" value="Unassembled WGS sequence"/>
</dbReference>
<feature type="active site" description="Nucleophile and sulfur donor" evidence="1">
    <location>
        <position position="201"/>
    </location>
</feature>
<dbReference type="SUPFAM" id="SSF52402">
    <property type="entry name" value="Adenine nucleotide alpha hydrolases-like"/>
    <property type="match status" value="1"/>
</dbReference>
<evidence type="ECO:0000259" key="2">
    <source>
        <dbReference type="Pfam" id="PF02540"/>
    </source>
</evidence>
<dbReference type="PANTHER" id="PTHR43169">
    <property type="entry name" value="EXSB FAMILY PROTEIN"/>
    <property type="match status" value="1"/>
</dbReference>
<dbReference type="CDD" id="cd01990">
    <property type="entry name" value="LarE-like"/>
    <property type="match status" value="1"/>
</dbReference>
<dbReference type="EMBL" id="DVOB01000149">
    <property type="protein sequence ID" value="HIU96416.1"/>
    <property type="molecule type" value="Genomic_DNA"/>
</dbReference>
<evidence type="ECO:0000313" key="3">
    <source>
        <dbReference type="EMBL" id="HIU96416.1"/>
    </source>
</evidence>
<dbReference type="GO" id="GO:0006163">
    <property type="term" value="P:purine nucleotide metabolic process"/>
    <property type="evidence" value="ECO:0007669"/>
    <property type="project" value="UniProtKB-ARBA"/>
</dbReference>
<evidence type="ECO:0000313" key="4">
    <source>
        <dbReference type="Proteomes" id="UP000824130"/>
    </source>
</evidence>
<dbReference type="GO" id="GO:0016783">
    <property type="term" value="F:sulfurtransferase activity"/>
    <property type="evidence" value="ECO:0007669"/>
    <property type="project" value="InterPro"/>
</dbReference>
<dbReference type="AlphaFoldDB" id="A0A9D1SVN4"/>
<name>A0A9D1SVN4_9FIRM</name>
<dbReference type="NCBIfam" id="TIGR00268">
    <property type="entry name" value="ATP-dependent sacrificial sulfur transferase LarE"/>
    <property type="match status" value="1"/>
</dbReference>
<keyword evidence="3" id="KW-0808">Transferase</keyword>
<accession>A0A9D1SVN4</accession>
<sequence length="297" mass="32975">MMDNTKVTKVPDKKLQELKNILTGYGKISVALSGGVDSVFLLTFSCRVLGNENVSAITATGPHFADDETDYAARLCDALHIRHKAVSMDGILDVIGDNPPDRCYICKREIFSSLKELASSENSILADGTNLDDMDDYRPGYRAITELGISSPLKDAGLTKDEIRLSLESLAEEDSAIRQTLTIPSGDGKTMAIWEKPAFACLASRIPYGERLTEEKLTAVYKAENLLKELGFRQIRVRHHGDVARIEVLPEDREKFFDTTFMDEVNEGIKACGFKFAALDLAGYRMGNLNQQTVKRR</sequence>
<reference evidence="3" key="2">
    <citation type="journal article" date="2021" name="PeerJ">
        <title>Extensive microbial diversity within the chicken gut microbiome revealed by metagenomics and culture.</title>
        <authorList>
            <person name="Gilroy R."/>
            <person name="Ravi A."/>
            <person name="Getino M."/>
            <person name="Pursley I."/>
            <person name="Horton D.L."/>
            <person name="Alikhan N.F."/>
            <person name="Baker D."/>
            <person name="Gharbi K."/>
            <person name="Hall N."/>
            <person name="Watson M."/>
            <person name="Adriaenssens E.M."/>
            <person name="Foster-Nyarko E."/>
            <person name="Jarju S."/>
            <person name="Secka A."/>
            <person name="Antonio M."/>
            <person name="Oren A."/>
            <person name="Chaudhuri R.R."/>
            <person name="La Ragione R."/>
            <person name="Hildebrand F."/>
            <person name="Pallen M.J."/>
        </authorList>
    </citation>
    <scope>NUCLEOTIDE SEQUENCE</scope>
    <source>
        <strain evidence="3">ChiSjej4B22-8349</strain>
    </source>
</reference>
<proteinExistence type="predicted"/>
<evidence type="ECO:0000256" key="1">
    <source>
        <dbReference type="PIRSR" id="PIRSR006661-1"/>
    </source>
</evidence>
<dbReference type="InterPro" id="IPR052188">
    <property type="entry name" value="Ni-pincer_cofactor_biosynth"/>
</dbReference>
<comment type="caution">
    <text evidence="3">The sequence shown here is derived from an EMBL/GenBank/DDBJ whole genome shotgun (WGS) entry which is preliminary data.</text>
</comment>
<organism evidence="3 4">
    <name type="scientific">Candidatus Allocopromorpha excrementipullorum</name>
    <dbReference type="NCBI Taxonomy" id="2840743"/>
    <lineage>
        <taxon>Bacteria</taxon>
        <taxon>Bacillati</taxon>
        <taxon>Bacillota</taxon>
        <taxon>Clostridia</taxon>
        <taxon>Eubacteriales</taxon>
        <taxon>Eubacteriaceae</taxon>
        <taxon>Eubacteriaceae incertae sedis</taxon>
        <taxon>Candidatus Allocopromorpha</taxon>
    </lineage>
</organism>
<gene>
    <name evidence="3" type="primary">larE</name>
    <name evidence="3" type="ORF">IAD25_06915</name>
</gene>
<feature type="domain" description="NAD/GMP synthase" evidence="2">
    <location>
        <begin position="25"/>
        <end position="96"/>
    </location>
</feature>
<dbReference type="InterPro" id="IPR014729">
    <property type="entry name" value="Rossmann-like_a/b/a_fold"/>
</dbReference>
<dbReference type="Pfam" id="PF02540">
    <property type="entry name" value="NAD_synthase"/>
    <property type="match status" value="1"/>
</dbReference>